<dbReference type="FunFam" id="2.60.120.200:FF:000092">
    <property type="entry name" value="Laminin subunit alpha 3"/>
    <property type="match status" value="1"/>
</dbReference>
<keyword evidence="8 13" id="KW-0175">Coiled coil</keyword>
<dbReference type="InterPro" id="IPR008211">
    <property type="entry name" value="Laminin_N"/>
</dbReference>
<keyword evidence="2" id="KW-0964">Secreted</keyword>
<feature type="domain" description="Laminin EGF-like" evidence="16">
    <location>
        <begin position="496"/>
        <end position="540"/>
    </location>
</feature>
<dbReference type="Pfam" id="PF00053">
    <property type="entry name" value="EGF_laminin"/>
    <property type="match status" value="12"/>
</dbReference>
<evidence type="ECO:0000259" key="16">
    <source>
        <dbReference type="PROSITE" id="PS50027"/>
    </source>
</evidence>
<dbReference type="CDD" id="cd00110">
    <property type="entry name" value="LamG"/>
    <property type="match status" value="5"/>
</dbReference>
<keyword evidence="19" id="KW-1185">Reference proteome</keyword>
<evidence type="ECO:0000256" key="11">
    <source>
        <dbReference type="ARBA" id="ARBA00023292"/>
    </source>
</evidence>
<dbReference type="GeneID" id="129333936"/>
<reference evidence="20" key="1">
    <citation type="submission" date="2025-08" db="UniProtKB">
        <authorList>
            <consortium name="RefSeq"/>
        </authorList>
    </citation>
    <scope>IDENTIFICATION</scope>
    <source>
        <tissue evidence="20">Blood</tissue>
    </source>
</reference>
<dbReference type="CDD" id="cd00055">
    <property type="entry name" value="EGF_Lam"/>
    <property type="match status" value="13"/>
</dbReference>
<dbReference type="SMART" id="SM00282">
    <property type="entry name" value="LamG"/>
    <property type="match status" value="5"/>
</dbReference>
<dbReference type="InterPro" id="IPR000034">
    <property type="entry name" value="Laminin_IV"/>
</dbReference>
<dbReference type="GO" id="GO:0005576">
    <property type="term" value="C:extracellular region"/>
    <property type="evidence" value="ECO:0007669"/>
    <property type="project" value="UniProtKB-ARBA"/>
</dbReference>
<dbReference type="Pfam" id="PF06008">
    <property type="entry name" value="Laminin_I"/>
    <property type="match status" value="1"/>
</dbReference>
<feature type="signal peptide" evidence="14">
    <location>
        <begin position="1"/>
        <end position="37"/>
    </location>
</feature>
<feature type="domain" description="Laminin N-terminal" evidence="18">
    <location>
        <begin position="48"/>
        <end position="301"/>
    </location>
</feature>
<feature type="disulfide bond" evidence="12">
    <location>
        <begin position="1723"/>
        <end position="1732"/>
    </location>
</feature>
<dbReference type="FunFam" id="2.10.25.10:FF:000084">
    <property type="entry name" value="Laminin subunit alpha 3"/>
    <property type="match status" value="1"/>
</dbReference>
<dbReference type="PANTHER" id="PTHR10574:SF445">
    <property type="entry name" value="LAMININ SUBUNIT ALPHA 3"/>
    <property type="match status" value="1"/>
</dbReference>
<feature type="domain" description="Laminin G" evidence="15">
    <location>
        <begin position="2406"/>
        <end position="2608"/>
    </location>
</feature>
<feature type="coiled-coil region" evidence="13">
    <location>
        <begin position="2118"/>
        <end position="2253"/>
    </location>
</feature>
<feature type="disulfide bond" evidence="12">
    <location>
        <begin position="543"/>
        <end position="560"/>
    </location>
</feature>
<evidence type="ECO:0000256" key="6">
    <source>
        <dbReference type="ARBA" id="ARBA00022869"/>
    </source>
</evidence>
<feature type="disulfide bond" evidence="12">
    <location>
        <begin position="1427"/>
        <end position="1444"/>
    </location>
</feature>
<dbReference type="Pfam" id="PF00052">
    <property type="entry name" value="Laminin_B"/>
    <property type="match status" value="1"/>
</dbReference>
<keyword evidence="9 12" id="KW-1015">Disulfide bond</keyword>
<comment type="subcellular location">
    <subcellularLocation>
        <location evidence="1">Secreted</location>
        <location evidence="1">Extracellular space</location>
        <location evidence="1">Extracellular matrix</location>
        <location evidence="1">Basement membrane</location>
    </subcellularLocation>
</comment>
<dbReference type="Pfam" id="PF02210">
    <property type="entry name" value="Laminin_G_2"/>
    <property type="match status" value="4"/>
</dbReference>
<feature type="disulfide bond" evidence="12">
    <location>
        <begin position="516"/>
        <end position="525"/>
    </location>
</feature>
<dbReference type="PROSITE" id="PS00022">
    <property type="entry name" value="EGF_1"/>
    <property type="match status" value="1"/>
</dbReference>
<organism evidence="19 20">
    <name type="scientific">Eublepharis macularius</name>
    <name type="common">Leopard gecko</name>
    <name type="synonym">Cyrtodactylus macularius</name>
    <dbReference type="NCBI Taxonomy" id="481883"/>
    <lineage>
        <taxon>Eukaryota</taxon>
        <taxon>Metazoa</taxon>
        <taxon>Chordata</taxon>
        <taxon>Craniata</taxon>
        <taxon>Vertebrata</taxon>
        <taxon>Euteleostomi</taxon>
        <taxon>Lepidosauria</taxon>
        <taxon>Squamata</taxon>
        <taxon>Bifurcata</taxon>
        <taxon>Gekkota</taxon>
        <taxon>Eublepharidae</taxon>
        <taxon>Eublepharinae</taxon>
        <taxon>Eublepharis</taxon>
    </lineage>
</organism>
<evidence type="ECO:0000313" key="19">
    <source>
        <dbReference type="Proteomes" id="UP001190640"/>
    </source>
</evidence>
<dbReference type="Pfam" id="PF24973">
    <property type="entry name" value="EGF_LMN_ATRN"/>
    <property type="match status" value="1"/>
</dbReference>
<evidence type="ECO:0000256" key="8">
    <source>
        <dbReference type="ARBA" id="ARBA00023054"/>
    </source>
</evidence>
<feature type="disulfide bond" evidence="12">
    <location>
        <begin position="1446"/>
        <end position="1455"/>
    </location>
</feature>
<dbReference type="FunFam" id="2.10.25.10:FF:000011">
    <property type="entry name" value="Cadherin EGF LAG seven-pass G-type receptor"/>
    <property type="match status" value="1"/>
</dbReference>
<dbReference type="CTD" id="3909"/>
<evidence type="ECO:0000256" key="4">
    <source>
        <dbReference type="ARBA" id="ARBA00022729"/>
    </source>
</evidence>
<dbReference type="RefSeq" id="XP_054841846.1">
    <property type="nucleotide sequence ID" value="XM_054985871.1"/>
</dbReference>
<feature type="disulfide bond" evidence="12">
    <location>
        <begin position="659"/>
        <end position="668"/>
    </location>
</feature>
<evidence type="ECO:0000256" key="12">
    <source>
        <dbReference type="PROSITE-ProRule" id="PRU00460"/>
    </source>
</evidence>
<dbReference type="InterPro" id="IPR050440">
    <property type="entry name" value="Laminin/Netrin_ECM"/>
</dbReference>
<dbReference type="InterPro" id="IPR000742">
    <property type="entry name" value="EGF"/>
</dbReference>
<feature type="domain" description="Laminin EGF-like" evidence="16">
    <location>
        <begin position="431"/>
        <end position="474"/>
    </location>
</feature>
<feature type="disulfide bond" evidence="12">
    <location>
        <begin position="1425"/>
        <end position="1437"/>
    </location>
</feature>
<dbReference type="Pfam" id="PF06009">
    <property type="entry name" value="Laminin_II"/>
    <property type="match status" value="1"/>
</dbReference>
<evidence type="ECO:0000256" key="3">
    <source>
        <dbReference type="ARBA" id="ARBA00022530"/>
    </source>
</evidence>
<evidence type="ECO:0000256" key="14">
    <source>
        <dbReference type="SAM" id="SignalP"/>
    </source>
</evidence>
<dbReference type="GO" id="GO:0030155">
    <property type="term" value="P:regulation of cell adhesion"/>
    <property type="evidence" value="ECO:0007669"/>
    <property type="project" value="InterPro"/>
</dbReference>
<keyword evidence="6" id="KW-0084">Basement membrane</keyword>
<evidence type="ECO:0000256" key="5">
    <source>
        <dbReference type="ARBA" id="ARBA00022737"/>
    </source>
</evidence>
<dbReference type="InterPro" id="IPR001791">
    <property type="entry name" value="Laminin_G"/>
</dbReference>
<feature type="disulfide bond" evidence="12">
    <location>
        <begin position="1751"/>
        <end position="1763"/>
    </location>
</feature>
<protein>
    <submittedName>
        <fullName evidence="20">Laminin subunit alpha-3</fullName>
    </submittedName>
</protein>
<dbReference type="InterPro" id="IPR010307">
    <property type="entry name" value="Laminin_dom_II"/>
</dbReference>
<dbReference type="GO" id="GO:0007411">
    <property type="term" value="P:axon guidance"/>
    <property type="evidence" value="ECO:0007669"/>
    <property type="project" value="TreeGrafter"/>
</dbReference>
<dbReference type="SMART" id="SM00281">
    <property type="entry name" value="LamB"/>
    <property type="match status" value="1"/>
</dbReference>
<feature type="disulfide bond" evidence="12">
    <location>
        <begin position="450"/>
        <end position="459"/>
    </location>
</feature>
<dbReference type="PRINTS" id="PR00011">
    <property type="entry name" value="EGFLAMININ"/>
</dbReference>
<dbReference type="InterPro" id="IPR056863">
    <property type="entry name" value="LMN_ATRN_NET-like_EGF"/>
</dbReference>
<feature type="domain" description="Laminin EGF-like" evidence="16">
    <location>
        <begin position="1751"/>
        <end position="1803"/>
    </location>
</feature>
<feature type="domain" description="Laminin EGF-like" evidence="16">
    <location>
        <begin position="1286"/>
        <end position="1331"/>
    </location>
</feature>
<feature type="domain" description="Laminin G" evidence="15">
    <location>
        <begin position="2788"/>
        <end position="2944"/>
    </location>
</feature>
<dbReference type="SMART" id="SM00136">
    <property type="entry name" value="LamNT"/>
    <property type="match status" value="1"/>
</dbReference>
<evidence type="ECO:0000259" key="17">
    <source>
        <dbReference type="PROSITE" id="PS51115"/>
    </source>
</evidence>
<dbReference type="GO" id="GO:0009888">
    <property type="term" value="P:tissue development"/>
    <property type="evidence" value="ECO:0007669"/>
    <property type="project" value="TreeGrafter"/>
</dbReference>
<dbReference type="Gene3D" id="2.60.120.200">
    <property type="match status" value="5"/>
</dbReference>
<evidence type="ECO:0000256" key="2">
    <source>
        <dbReference type="ARBA" id="ARBA00022525"/>
    </source>
</evidence>
<evidence type="ECO:0000259" key="18">
    <source>
        <dbReference type="PROSITE" id="PS51117"/>
    </source>
</evidence>
<gene>
    <name evidence="20" type="primary">LAMA3</name>
</gene>
<feature type="disulfide bond" evidence="12">
    <location>
        <begin position="1307"/>
        <end position="1316"/>
    </location>
</feature>
<dbReference type="FunFam" id="2.10.25.10:FF:000034">
    <property type="entry name" value="Laminin subunit alpha 3"/>
    <property type="match status" value="1"/>
</dbReference>
<dbReference type="Gene3D" id="2.60.120.260">
    <property type="entry name" value="Galactose-binding domain-like"/>
    <property type="match status" value="1"/>
</dbReference>
<dbReference type="FunFam" id="2.60.120.200:FF:000150">
    <property type="entry name" value="Laminin subunit alpha 5"/>
    <property type="match status" value="1"/>
</dbReference>
<dbReference type="InterPro" id="IPR013320">
    <property type="entry name" value="ConA-like_dom_sf"/>
</dbReference>
<feature type="domain" description="Laminin EGF-like" evidence="16">
    <location>
        <begin position="1376"/>
        <end position="1424"/>
    </location>
</feature>
<feature type="domain" description="Laminin EGF-like" evidence="16">
    <location>
        <begin position="1425"/>
        <end position="1475"/>
    </location>
</feature>
<dbReference type="GO" id="GO:0045995">
    <property type="term" value="P:regulation of embryonic development"/>
    <property type="evidence" value="ECO:0007669"/>
    <property type="project" value="InterPro"/>
</dbReference>
<accession>A0AA97L4P9</accession>
<name>A0AA97L4P9_EUBMA</name>
<keyword evidence="5" id="KW-0677">Repeat</keyword>
<evidence type="ECO:0000259" key="15">
    <source>
        <dbReference type="PROSITE" id="PS50025"/>
    </source>
</evidence>
<dbReference type="FunFam" id="2.10.25.10:FF:000083">
    <property type="entry name" value="Laminin subunit alpha"/>
    <property type="match status" value="1"/>
</dbReference>
<dbReference type="InterPro" id="IPR002049">
    <property type="entry name" value="LE_dom"/>
</dbReference>
<feature type="disulfide bond" evidence="12">
    <location>
        <begin position="541"/>
        <end position="553"/>
    </location>
</feature>
<keyword evidence="3" id="KW-0272">Extracellular matrix</keyword>
<evidence type="ECO:0000313" key="20">
    <source>
        <dbReference type="RefSeq" id="XP_054841846.1"/>
    </source>
</evidence>
<proteinExistence type="predicted"/>
<feature type="disulfide bond" evidence="12">
    <location>
        <begin position="1400"/>
        <end position="1409"/>
    </location>
</feature>
<dbReference type="SMART" id="SM00180">
    <property type="entry name" value="EGF_Lam"/>
    <property type="match status" value="14"/>
</dbReference>
<feature type="domain" description="Laminin EGF-like" evidence="16">
    <location>
        <begin position="541"/>
        <end position="593"/>
    </location>
</feature>
<dbReference type="Proteomes" id="UP001190640">
    <property type="component" value="Chromosome 7"/>
</dbReference>
<feature type="disulfide bond" evidence="12">
    <location>
        <begin position="562"/>
        <end position="571"/>
    </location>
</feature>
<dbReference type="SUPFAM" id="SSF57196">
    <property type="entry name" value="EGF/Laminin"/>
    <property type="match status" value="12"/>
</dbReference>
<dbReference type="PROSITE" id="PS50027">
    <property type="entry name" value="EGF_LAM_2"/>
    <property type="match status" value="9"/>
</dbReference>
<dbReference type="GO" id="GO:0007155">
    <property type="term" value="P:cell adhesion"/>
    <property type="evidence" value="ECO:0007669"/>
    <property type="project" value="UniProtKB-KW"/>
</dbReference>
<sequence>MARSRRAAPLLASTPPGAAMAGIVLALCCCCCRPGSAQMALPGYPQEPGLSLHPPYFNLAETARIWATATCGQDESRKPRLELFCKLVGGPAASPAGQTIQGQFCDYCNAADPSKAHPITNAVDGTEHWWQSPSLSQGLKYDEVNVTLDLGQFFHVAYILIKFANSPRPDLWVLERSVDFGRTYIPWQFFAYSKTDCWELFGKEANVRVRRDNDVICTTEYSRIVPLENGEIVISLVNGRPGANNFTHSSALREFTKATNIRLRFLRTNTLLGHLISKAQRDPTVTRRYYYSIKDISVGGQCVCHGHADVCDAKSDESLFRYQCACQHNTCGETCDHCCVGYNQRKWQPATATSTNQCESCNCHGHASDCYYSPEAEQRKESLDLSGQYHGGGVCIDCQHNTAGVNCERCSKGYYRPYGVPVTAPNGCIPCSCNPEHSNGCEEGSGHCYCKPNYQGKHCDQCAEGYHRFPFCDRISVHPVGTPSPEDPSAGHILGCTCDAVGSVDSTCSPQGHCFCHRNYAGPQCDQCAAGYYSYPSCLPCQCIASGSYHDTCNSATGQCECRPGITGQQCDRCLSAAHHFPHCLGVDSECDPAGTLVSYSGYCQCLQNVEGPTCSTCKPLYWNLARENPEGCIECQCAADGTLSGVKECQQLDGNCYCKPNVCGDSCDTCEDGYYSLEGRNYFGCRGCQCDVGGSVSHVCNYESGACECRRHIVGKSCNEPEKNYYFPDLHHLKLEIEDGTTPNGKRIRFGYDPQEFPGFSWRGYAQMSSIQNEVRITLNVEKSNLYLFHIILRYINPGTAVVSGHIITYQSRPPKGTAETKDIMFLPSRKPAFVAIPGNNFADPFSLAPGTWILKIMAGEGVLLDYLVLLPSDYYEASILKLPVTEPCTYSRHGTTDSCREYRHLPLDRFSCTLGSEVTYFLHGGEYRKIAFQQPASQHPVMSHISGREVDLNIRLNVLQVSRYVVVLEYLNEHDQVYVADVKINSPEEVMEAKVYIYSCKYSFLCRSVVVDTMNRVAVYDLLADAKLHLHASSIDFLLHKICIIPVEVFSLEYVEPKVHCIAAYGPTPDSSVSCIPSQDETPPDALVLDAQRDGKIIKVESNILNPQDSTSSPLLSSHLAKGVTLTSSQNQVTLSGKVTHLGRYVFIIHFYQPETSTFPVPVIVNAGRIWSGSFNASFCPRIVGCRDLVMAENQIELDIPQYDFSVTLKIPTGKILTLERILVIPAESYSYRLLHKDAVEKSFDFIRHCGGNSYHIDPITSSEFCRNSARSLVAAYNNGALPCNCHRNGATSPTCNPVGGQCSCKPNIIGRRCSKCRTGYYGFPFCKSCSCGRRLCDDVTGKCICPPQTVKPRCEVCVKQHFSYHPFAGCEVCNCSAKGIVNAAYPECDKINGQCKCRSGITGRQCDRCAPGSYGFPDCKPCKCNRDGTESDVCNPQTGVCLCKENVEGTQCDICRPGSFYLDSANPKGCTTCFCFGVTNNCHSTNKHTVKFVDMRNWHLEEMDGTNIPITFNPGSNSVVADVQELPPSVENLYWVAPLTYLGEKLSSYGGYLNYQVKTFGLPNEGMTLLEKRPDVLLIGQQMKIIYVDPNNPLPGRQYYGSVQLVEGNFRHANTNKVVSREELMTILSRLDGLHIRGLYFTESQRLTLGEVGLEEATRTGTGNVAYNVETCSCPPQYVGDSCQECSPGFYRESKGRCIPCNCNGNANRCHDGSGICINCQRNTAGKKCEHCKEGYFGDAIQGTCRECRCPYSNSFAVGCVENNGEMQCFCKEGYAGVHCENCAPGYFGNLLRYGGYCQKCNCPDNGQLVSCDHLTGECTGQEPKDVDPHEDCDSCDSCVITLLKDLSTMSDELHLIKSQMQNLNANAHALEQMKNLENRAKDLKTQLNHYRSNIKTQSTKVDELETDLIDLNQNVNALREKAEMNYRKAETLFNNFSKTNQRGKDLISKIQSIVTNINVLLEQVAGISAEGNSLPVGDAAKDLARAQQMVTEMRNRHFGQQQLEAEKEKRKAENLLNRVRNELQKHQEKNQGLIKMIRDSLNGYESKLSDLRESLKEAKEKTKLADSLNRENKVLLEDVKRRIDEMTIQQSNILDHLSSAEAALSQTNRVFGLLQRSKEEYENLGAQFDGARKDLLEKLRSLSLAGSKTPLVVRAEEHANSLQDLARQLDELKKNASNDDLVRCAVEAASAYENIINAIKAAEAAANRAANAADSALSTMDKNDLAGKARRLKTDSGNLLNQAQEAQKTLEGISPALENLNSRVGDAQHMKNSIQGELGTLQNGLQGINREDIENMITNAKDVAQNAKDVTANVLEELDPIKTDVENIKNTYESMHSADFHSALIEANNSVTNLTNILPDLFNKITSINEQLMPIGNISENLNRIRELIQQARDAANKVAIPMRFNGSAGVEVRPPSILEDLKGYTSFSLYLQRPTSRLDTPRTSNMFVMYLGNKDSSKDYIGMAVRRSRLICAYSLGGNEAEIEVSEPVYQSETKDAILDHVKFERIYQYAKLNYIKGATSSSPSSLGPFNSSSGSSHTLLNLDPGNVVFYVGGYPEDFTPPSTLDFPRYEGCIELDSLNERVISLYNFKRTFNLNTTEVQPCRRYQEQSARTYFEGTGYAHVKPSLPNTPSSSFRYEQTIQTTADEGLVFFAENQDEFLSLRIENGHLVIRYKVGSQPPKERKSGEVVNNGMDQPIGIVIVQKKIVLVLKSAPPLEIDNVTLFRFDSYYLGGIPSSLRERFNISTPPFRGCMMNWRTSFDASPNFSDTLGVSRKCSDDWKLVRTATFSKNGVLDLSDDGFPFPNEFQVGFGFQTLADGTLFNYNLRPDVLSVLLRNGFVIIRLADEEHQSSKTYEDGSMHYVTVMKQGDKLRLLVDDVPESTIEGTFGRKTLSRPIELGGNNFEGCISNVFIQRTGHSPQVQNLTNYTSKTNVSLGSCMIKKPPQLMLLKELTDDYRSKVLKKEKAIVYLTDASEQQKSGNCPSGALLNFVTGAYHFGNTPGTHLLFTTSQISSKDRSHFAIEVRTSSSRGLIFFMGDKLQSSYMALYLSKGRYVLSLAAEDGRKIKIKSKVKYNDGQWHNVAFSFAEKKARLVIDGLRAQEGNVPRNYFASNELPIYLGGVPSLRLQNVPQKSFVGCLRNFNIGGKLTHIPHQNKGIVPCLDNALENGVSFFNEGGHIVIEKSFLMGLDYTIVFNIRPRSSTGILIHTGNTQRNYLTVYMEGGTLIASGNNGAGEFSTSVTPQQPLCDGKWHTVAVTQKQNIVHLNVDTKSNYTTGPSSIVSTRPAQPLYFGRVPVDLKTPWLPVQNVFLGCLKDVKINEKLHLVNKMSDVHGIVSLQGCPVN</sequence>
<dbReference type="Pfam" id="PF00055">
    <property type="entry name" value="Laminin_N"/>
    <property type="match status" value="1"/>
</dbReference>
<feature type="disulfide bond" evidence="12">
    <location>
        <begin position="1288"/>
        <end position="1305"/>
    </location>
</feature>
<feature type="domain" description="Laminin EGF-like" evidence="16">
    <location>
        <begin position="1704"/>
        <end position="1750"/>
    </location>
</feature>
<dbReference type="GO" id="GO:0005102">
    <property type="term" value="F:signaling receptor binding"/>
    <property type="evidence" value="ECO:0007669"/>
    <property type="project" value="InterPro"/>
</dbReference>
<dbReference type="FunFam" id="2.60.120.200:FF:000056">
    <property type="entry name" value="Laminin subunit alpha 3"/>
    <property type="match status" value="1"/>
</dbReference>
<dbReference type="PROSITE" id="PS51117">
    <property type="entry name" value="LAMININ_NTER"/>
    <property type="match status" value="1"/>
</dbReference>
<feature type="domain" description="Laminin EGF-like" evidence="16">
    <location>
        <begin position="636"/>
        <end position="688"/>
    </location>
</feature>
<evidence type="ECO:0000256" key="1">
    <source>
        <dbReference type="ARBA" id="ARBA00004302"/>
    </source>
</evidence>
<feature type="domain" description="Laminin G" evidence="15">
    <location>
        <begin position="3000"/>
        <end position="3167"/>
    </location>
</feature>
<evidence type="ECO:0000256" key="7">
    <source>
        <dbReference type="ARBA" id="ARBA00022889"/>
    </source>
</evidence>
<keyword evidence="11 12" id="KW-0424">Laminin EGF-like domain</keyword>
<dbReference type="PROSITE" id="PS01248">
    <property type="entry name" value="EGF_LAM_1"/>
    <property type="match status" value="5"/>
</dbReference>
<dbReference type="PROSITE" id="PS50025">
    <property type="entry name" value="LAM_G_DOMAIN"/>
    <property type="match status" value="5"/>
</dbReference>
<dbReference type="FunFam" id="2.10.25.10:FF:000388">
    <property type="entry name" value="Laminin subunit alpha"/>
    <property type="match status" value="1"/>
</dbReference>
<evidence type="ECO:0000256" key="10">
    <source>
        <dbReference type="ARBA" id="ARBA00023180"/>
    </source>
</evidence>
<evidence type="ECO:0000256" key="9">
    <source>
        <dbReference type="ARBA" id="ARBA00023157"/>
    </source>
</evidence>
<feature type="disulfide bond" evidence="12">
    <location>
        <begin position="1286"/>
        <end position="1298"/>
    </location>
</feature>
<dbReference type="SUPFAM" id="SSF49899">
    <property type="entry name" value="Concanavalin A-like lectins/glucanases"/>
    <property type="match status" value="5"/>
</dbReference>
<feature type="domain" description="Laminin G" evidence="15">
    <location>
        <begin position="2615"/>
        <end position="2781"/>
    </location>
</feature>
<dbReference type="GO" id="GO:0005201">
    <property type="term" value="F:extracellular matrix structural constituent"/>
    <property type="evidence" value="ECO:0007669"/>
    <property type="project" value="TreeGrafter"/>
</dbReference>
<dbReference type="FunFam" id="2.10.25.10:FF:000209">
    <property type="entry name" value="Laminin subunit alpha 5"/>
    <property type="match status" value="2"/>
</dbReference>
<dbReference type="GO" id="GO:0005604">
    <property type="term" value="C:basement membrane"/>
    <property type="evidence" value="ECO:0007669"/>
    <property type="project" value="UniProtKB-SubCell"/>
</dbReference>
<dbReference type="Gene3D" id="2.10.25.10">
    <property type="entry name" value="Laminin"/>
    <property type="match status" value="12"/>
</dbReference>
<dbReference type="GO" id="GO:0009887">
    <property type="term" value="P:animal organ morphogenesis"/>
    <property type="evidence" value="ECO:0007669"/>
    <property type="project" value="TreeGrafter"/>
</dbReference>
<dbReference type="FunFam" id="2.10.25.10:FF:000188">
    <property type="entry name" value="Laminin subunit gamma 2"/>
    <property type="match status" value="1"/>
</dbReference>
<dbReference type="FunFam" id="2.10.25.10:FF:000069">
    <property type="entry name" value="Laminin subunit alpha 1"/>
    <property type="match status" value="1"/>
</dbReference>
<keyword evidence="7" id="KW-0130">Cell adhesion</keyword>
<feature type="domain" description="Laminin IV type A" evidence="17">
    <location>
        <begin position="1496"/>
        <end position="1674"/>
    </location>
</feature>
<feature type="coiled-coil region" evidence="13">
    <location>
        <begin position="1850"/>
        <end position="1936"/>
    </location>
</feature>
<dbReference type="SMART" id="SM00181">
    <property type="entry name" value="EGF"/>
    <property type="match status" value="7"/>
</dbReference>
<dbReference type="PANTHER" id="PTHR10574">
    <property type="entry name" value="NETRIN/LAMININ-RELATED"/>
    <property type="match status" value="1"/>
</dbReference>
<dbReference type="InterPro" id="IPR009254">
    <property type="entry name" value="Laminin_aI"/>
</dbReference>
<evidence type="ECO:0000256" key="13">
    <source>
        <dbReference type="SAM" id="Coils"/>
    </source>
</evidence>
<dbReference type="PROSITE" id="PS51115">
    <property type="entry name" value="LAMININ_IVA"/>
    <property type="match status" value="1"/>
</dbReference>
<feature type="disulfide bond" evidence="12">
    <location>
        <begin position="496"/>
        <end position="508"/>
    </location>
</feature>
<dbReference type="FunFam" id="2.60.120.260:FF:000092">
    <property type="entry name" value="Laminin subunit alpha-3"/>
    <property type="match status" value="1"/>
</dbReference>
<feature type="chain" id="PRO_5041642303" evidence="14">
    <location>
        <begin position="38"/>
        <end position="3350"/>
    </location>
</feature>
<feature type="domain" description="Laminin G" evidence="15">
    <location>
        <begin position="3174"/>
        <end position="3347"/>
    </location>
</feature>
<keyword evidence="10" id="KW-0325">Glycoprotein</keyword>
<feature type="coiled-coil region" evidence="13">
    <location>
        <begin position="2002"/>
        <end position="2082"/>
    </location>
</feature>
<dbReference type="GO" id="GO:0030334">
    <property type="term" value="P:regulation of cell migration"/>
    <property type="evidence" value="ECO:0007669"/>
    <property type="project" value="InterPro"/>
</dbReference>
<keyword evidence="4 14" id="KW-0732">Signal</keyword>
<comment type="caution">
    <text evidence="12">Lacks conserved residue(s) required for the propagation of feature annotation.</text>
</comment>
<feature type="disulfide bond" evidence="12">
    <location>
        <begin position="1774"/>
        <end position="1783"/>
    </location>
</feature>
<dbReference type="KEGG" id="emc:129333936"/>
<dbReference type="FunFam" id="2.10.25.10:FF:000090">
    <property type="entry name" value="laminin subunit alpha"/>
    <property type="match status" value="1"/>
</dbReference>